<evidence type="ECO:0000313" key="2">
    <source>
        <dbReference type="EMBL" id="SHE78238.1"/>
    </source>
</evidence>
<feature type="transmembrane region" description="Helical" evidence="1">
    <location>
        <begin position="81"/>
        <end position="98"/>
    </location>
</feature>
<organism evidence="2 3">
    <name type="scientific">Seinonella peptonophila</name>
    <dbReference type="NCBI Taxonomy" id="112248"/>
    <lineage>
        <taxon>Bacteria</taxon>
        <taxon>Bacillati</taxon>
        <taxon>Bacillota</taxon>
        <taxon>Bacilli</taxon>
        <taxon>Bacillales</taxon>
        <taxon>Thermoactinomycetaceae</taxon>
        <taxon>Seinonella</taxon>
    </lineage>
</organism>
<evidence type="ECO:0000313" key="3">
    <source>
        <dbReference type="Proteomes" id="UP000184476"/>
    </source>
</evidence>
<dbReference type="OrthoDB" id="1902994at2"/>
<keyword evidence="1" id="KW-0812">Transmembrane</keyword>
<name>A0A1M4WAE9_9BACL</name>
<keyword evidence="3" id="KW-1185">Reference proteome</keyword>
<dbReference type="Proteomes" id="UP000184476">
    <property type="component" value="Unassembled WGS sequence"/>
</dbReference>
<dbReference type="EMBL" id="FQVL01000003">
    <property type="protein sequence ID" value="SHE78238.1"/>
    <property type="molecule type" value="Genomic_DNA"/>
</dbReference>
<dbReference type="PANTHER" id="PTHR40078:SF1">
    <property type="entry name" value="INTEGRAL MEMBRANE PROTEIN"/>
    <property type="match status" value="1"/>
</dbReference>
<dbReference type="InterPro" id="IPR038750">
    <property type="entry name" value="YczE/YyaS-like"/>
</dbReference>
<dbReference type="STRING" id="112248.SAMN05444392_103125"/>
<accession>A0A1M4WAE9</accession>
<dbReference type="AlphaFoldDB" id="A0A1M4WAE9"/>
<keyword evidence="1" id="KW-0472">Membrane</keyword>
<gene>
    <name evidence="2" type="ORF">SAMN05444392_103125</name>
</gene>
<proteinExistence type="predicted"/>
<protein>
    <recommendedName>
        <fullName evidence="4">Membrane protein YczE</fullName>
    </recommendedName>
</protein>
<feature type="transmembrane region" description="Helical" evidence="1">
    <location>
        <begin position="153"/>
        <end position="172"/>
    </location>
</feature>
<dbReference type="Pfam" id="PF19700">
    <property type="entry name" value="DUF6198"/>
    <property type="match status" value="1"/>
</dbReference>
<dbReference type="RefSeq" id="WP_084731252.1">
    <property type="nucleotide sequence ID" value="NZ_FQVL01000003.1"/>
</dbReference>
<reference evidence="2 3" key="1">
    <citation type="submission" date="2016-11" db="EMBL/GenBank/DDBJ databases">
        <authorList>
            <person name="Jaros S."/>
            <person name="Januszkiewicz K."/>
            <person name="Wedrychowicz H."/>
        </authorList>
    </citation>
    <scope>NUCLEOTIDE SEQUENCE [LARGE SCALE GENOMIC DNA]</scope>
    <source>
        <strain evidence="2 3">DSM 44666</strain>
    </source>
</reference>
<feature type="transmembrane region" description="Helical" evidence="1">
    <location>
        <begin position="178"/>
        <end position="196"/>
    </location>
</feature>
<sequence>MQIRCSVRKHFWRSLFFFVGLSLVSLGVTFTIQAKLGVGSWDVLNTGLSNVTSLSIGTANFLVSLVATIGLLFLNRSLLKWGTIFNLLLIGLLMDLFLRSDWIPVAHTLWLQIIWLFLGIITIAFGAALYLSPSYGSGPRDGLMLEFSKRFNLSIRSVRTIMEIIVVTIGWLLGGKVFIGTLVIACTIGPCVQFFLHKCNLWLQQLLQDR</sequence>
<feature type="transmembrane region" description="Helical" evidence="1">
    <location>
        <begin position="12"/>
        <end position="34"/>
    </location>
</feature>
<feature type="transmembrane region" description="Helical" evidence="1">
    <location>
        <begin position="110"/>
        <end position="132"/>
    </location>
</feature>
<evidence type="ECO:0008006" key="4">
    <source>
        <dbReference type="Google" id="ProtNLM"/>
    </source>
</evidence>
<keyword evidence="1" id="KW-1133">Transmembrane helix</keyword>
<dbReference type="PANTHER" id="PTHR40078">
    <property type="entry name" value="INTEGRAL MEMBRANE PROTEIN-RELATED"/>
    <property type="match status" value="1"/>
</dbReference>
<evidence type="ECO:0000256" key="1">
    <source>
        <dbReference type="SAM" id="Phobius"/>
    </source>
</evidence>
<feature type="transmembrane region" description="Helical" evidence="1">
    <location>
        <begin position="54"/>
        <end position="74"/>
    </location>
</feature>